<dbReference type="GO" id="GO:0005102">
    <property type="term" value="F:signaling receptor binding"/>
    <property type="evidence" value="ECO:0007669"/>
    <property type="project" value="InterPro"/>
</dbReference>
<organism evidence="2 3">
    <name type="scientific">Rhipicephalus sanguineus</name>
    <name type="common">Brown dog tick</name>
    <name type="synonym">Ixodes sanguineus</name>
    <dbReference type="NCBI Taxonomy" id="34632"/>
    <lineage>
        <taxon>Eukaryota</taxon>
        <taxon>Metazoa</taxon>
        <taxon>Ecdysozoa</taxon>
        <taxon>Arthropoda</taxon>
        <taxon>Chelicerata</taxon>
        <taxon>Arachnida</taxon>
        <taxon>Acari</taxon>
        <taxon>Parasitiformes</taxon>
        <taxon>Ixodida</taxon>
        <taxon>Ixodoidea</taxon>
        <taxon>Ixodidae</taxon>
        <taxon>Rhipicephalinae</taxon>
        <taxon>Rhipicephalus</taxon>
        <taxon>Rhipicephalus</taxon>
    </lineage>
</organism>
<comment type="caution">
    <text evidence="2">The sequence shown here is derived from an EMBL/GenBank/DDBJ whole genome shotgun (WGS) entry which is preliminary data.</text>
</comment>
<dbReference type="PANTHER" id="PTHR17469">
    <property type="entry name" value="SPERM SPECIFIC ANTIGEN 2-RELATED"/>
    <property type="match status" value="1"/>
</dbReference>
<protein>
    <recommendedName>
        <fullName evidence="1">ITPR-interacting domain-containing protein</fullName>
    </recommendedName>
</protein>
<evidence type="ECO:0000259" key="1">
    <source>
        <dbReference type="SMART" id="SM01257"/>
    </source>
</evidence>
<evidence type="ECO:0000313" key="3">
    <source>
        <dbReference type="Proteomes" id="UP000821837"/>
    </source>
</evidence>
<gene>
    <name evidence="2" type="ORF">HPB52_007874</name>
</gene>
<feature type="domain" description="ITPR-interacting" evidence="1">
    <location>
        <begin position="3"/>
        <end position="136"/>
    </location>
</feature>
<dbReference type="EMBL" id="JABSTV010001245">
    <property type="protein sequence ID" value="KAH7982875.1"/>
    <property type="molecule type" value="Genomic_DNA"/>
</dbReference>
<dbReference type="InterPro" id="IPR043444">
    <property type="entry name" value="TESPA1-like"/>
</dbReference>
<reference evidence="2" key="2">
    <citation type="submission" date="2021-09" db="EMBL/GenBank/DDBJ databases">
        <authorList>
            <person name="Jia N."/>
            <person name="Wang J."/>
            <person name="Shi W."/>
            <person name="Du L."/>
            <person name="Sun Y."/>
            <person name="Zhan W."/>
            <person name="Jiang J."/>
            <person name="Wang Q."/>
            <person name="Zhang B."/>
            <person name="Ji P."/>
            <person name="Sakyi L.B."/>
            <person name="Cui X."/>
            <person name="Yuan T."/>
            <person name="Jiang B."/>
            <person name="Yang W."/>
            <person name="Lam T.T.-Y."/>
            <person name="Chang Q."/>
            <person name="Ding S."/>
            <person name="Wang X."/>
            <person name="Zhu J."/>
            <person name="Ruan X."/>
            <person name="Zhao L."/>
            <person name="Wei J."/>
            <person name="Que T."/>
            <person name="Du C."/>
            <person name="Cheng J."/>
            <person name="Dai P."/>
            <person name="Han X."/>
            <person name="Huang E."/>
            <person name="Gao Y."/>
            <person name="Liu J."/>
            <person name="Shao H."/>
            <person name="Ye R."/>
            <person name="Li L."/>
            <person name="Wei W."/>
            <person name="Wang X."/>
            <person name="Wang C."/>
            <person name="Huo Q."/>
            <person name="Li W."/>
            <person name="Guo W."/>
            <person name="Chen H."/>
            <person name="Chen S."/>
            <person name="Zhou L."/>
            <person name="Zhou L."/>
            <person name="Ni X."/>
            <person name="Tian J."/>
            <person name="Zhou Y."/>
            <person name="Sheng Y."/>
            <person name="Liu T."/>
            <person name="Pan Y."/>
            <person name="Xia L."/>
            <person name="Li J."/>
            <person name="Zhao F."/>
            <person name="Cao W."/>
        </authorList>
    </citation>
    <scope>NUCLEOTIDE SEQUENCE</scope>
    <source>
        <strain evidence="2">Rsan-2018</strain>
        <tissue evidence="2">Larvae</tissue>
    </source>
</reference>
<reference evidence="2" key="1">
    <citation type="journal article" date="2020" name="Cell">
        <title>Large-Scale Comparative Analyses of Tick Genomes Elucidate Their Genetic Diversity and Vector Capacities.</title>
        <authorList>
            <consortium name="Tick Genome and Microbiome Consortium (TIGMIC)"/>
            <person name="Jia N."/>
            <person name="Wang J."/>
            <person name="Shi W."/>
            <person name="Du L."/>
            <person name="Sun Y."/>
            <person name="Zhan W."/>
            <person name="Jiang J.F."/>
            <person name="Wang Q."/>
            <person name="Zhang B."/>
            <person name="Ji P."/>
            <person name="Bell-Sakyi L."/>
            <person name="Cui X.M."/>
            <person name="Yuan T.T."/>
            <person name="Jiang B.G."/>
            <person name="Yang W.F."/>
            <person name="Lam T.T."/>
            <person name="Chang Q.C."/>
            <person name="Ding S.J."/>
            <person name="Wang X.J."/>
            <person name="Zhu J.G."/>
            <person name="Ruan X.D."/>
            <person name="Zhao L."/>
            <person name="Wei J.T."/>
            <person name="Ye R.Z."/>
            <person name="Que T.C."/>
            <person name="Du C.H."/>
            <person name="Zhou Y.H."/>
            <person name="Cheng J.X."/>
            <person name="Dai P.F."/>
            <person name="Guo W.B."/>
            <person name="Han X.H."/>
            <person name="Huang E.J."/>
            <person name="Li L.F."/>
            <person name="Wei W."/>
            <person name="Gao Y.C."/>
            <person name="Liu J.Z."/>
            <person name="Shao H.Z."/>
            <person name="Wang X."/>
            <person name="Wang C.C."/>
            <person name="Yang T.C."/>
            <person name="Huo Q.B."/>
            <person name="Li W."/>
            <person name="Chen H.Y."/>
            <person name="Chen S.E."/>
            <person name="Zhou L.G."/>
            <person name="Ni X.B."/>
            <person name="Tian J.H."/>
            <person name="Sheng Y."/>
            <person name="Liu T."/>
            <person name="Pan Y.S."/>
            <person name="Xia L.Y."/>
            <person name="Li J."/>
            <person name="Zhao F."/>
            <person name="Cao W.C."/>
        </authorList>
    </citation>
    <scope>NUCLEOTIDE SEQUENCE</scope>
    <source>
        <strain evidence="2">Rsan-2018</strain>
    </source>
</reference>
<name>A0A9D4QLU5_RHISA</name>
<accession>A0A9D4QLU5</accession>
<keyword evidence="3" id="KW-1185">Reference proteome</keyword>
<proteinExistence type="predicted"/>
<dbReference type="Pfam" id="PF14722">
    <property type="entry name" value="KRAP_IP3R_bind"/>
    <property type="match status" value="1"/>
</dbReference>
<dbReference type="SMART" id="SM01257">
    <property type="entry name" value="KRAP_IP3R_bind"/>
    <property type="match status" value="1"/>
</dbReference>
<dbReference type="AlphaFoldDB" id="A0A9D4QLU5"/>
<dbReference type="Proteomes" id="UP000821837">
    <property type="component" value="Chromosome 1"/>
</dbReference>
<dbReference type="InterPro" id="IPR029325">
    <property type="entry name" value="ITPR-bd"/>
</dbReference>
<evidence type="ECO:0000313" key="2">
    <source>
        <dbReference type="EMBL" id="KAH7982875.1"/>
    </source>
</evidence>
<sequence>MLRKLFHFSVESLLEARREDPEELLLALGFGGPVRDENPVSRIPERFLAQPSQARGVDMRRFVTHQEQLSQRHEAGLPGQFGEDARSCFLLRDAQIRWLQRRAVQRLHAQRLVARQQEAVEGTWHVASDQTASSANWSPANRTWGNSGVPSISVTYGGTTMTWEAYIEGLEQRNMVVGEDSTALPLGHRAVRSSLV</sequence>
<dbReference type="PANTHER" id="PTHR17469:SF15">
    <property type="entry name" value="ITPR-INTERACTING DOMAIN-CONTAINING PROTEIN"/>
    <property type="match status" value="1"/>
</dbReference>
<dbReference type="VEuPathDB" id="VectorBase:RSAN_053023"/>